<keyword evidence="2" id="KW-0677">Repeat</keyword>
<gene>
    <name evidence="5" type="ORF">CCACVL1_29151</name>
</gene>
<evidence type="ECO:0000256" key="1">
    <source>
        <dbReference type="ARBA" id="ARBA00022614"/>
    </source>
</evidence>
<dbReference type="Gramene" id="OMO52637">
    <property type="protein sequence ID" value="OMO52637"/>
    <property type="gene ID" value="CCACVL1_29151"/>
</dbReference>
<keyword evidence="1" id="KW-0433">Leucine-rich repeat</keyword>
<comment type="caution">
    <text evidence="5">The sequence shown here is derived from an EMBL/GenBank/DDBJ whole genome shotgun (WGS) entry which is preliminary data.</text>
</comment>
<evidence type="ECO:0000259" key="4">
    <source>
        <dbReference type="Pfam" id="PF20160"/>
    </source>
</evidence>
<protein>
    <submittedName>
        <fullName evidence="5">Leucine-rich repeat (LRR) family protein</fullName>
    </submittedName>
</protein>
<dbReference type="Proteomes" id="UP000188268">
    <property type="component" value="Unassembled WGS sequence"/>
</dbReference>
<evidence type="ECO:0000256" key="2">
    <source>
        <dbReference type="ARBA" id="ARBA00022737"/>
    </source>
</evidence>
<dbReference type="InterPro" id="IPR045344">
    <property type="entry name" value="C-JID"/>
</dbReference>
<sequence>MNLIQIILTVQKINGAASVFCLPGSDILGWFNHKRIGSSITVKLPSGWSKRSFSGFALCIVVDFKDYEDHCQSRNGFEQCPAVGSLHPTIICRVRFKTKHGDNHNEQYHNFSCKWKIGNDDEPRHIRHDHVLFLYHNYIYRSVVHHMVDEDNGNEVSFEFFEENLRCKVKKCGVRLLYALVEVAAEVTREVTHVEDDDVNQDINSEDEEHESSNDGNDEDHESGSDEGESGSGSDDALHDSSDDDYQSSHHSQMQIASVNLMYDIRRITAASSSAIAALN</sequence>
<name>A0A1R3G3K2_COCAP</name>
<keyword evidence="6" id="KW-1185">Reference proteome</keyword>
<feature type="compositionally biased region" description="Acidic residues" evidence="3">
    <location>
        <begin position="195"/>
        <end position="229"/>
    </location>
</feature>
<dbReference type="OrthoDB" id="1936883at2759"/>
<feature type="domain" description="C-JID" evidence="4">
    <location>
        <begin position="22"/>
        <end position="179"/>
    </location>
</feature>
<feature type="region of interest" description="Disordered" evidence="3">
    <location>
        <begin position="192"/>
        <end position="252"/>
    </location>
</feature>
<dbReference type="EMBL" id="AWWV01015473">
    <property type="protein sequence ID" value="OMO52637.1"/>
    <property type="molecule type" value="Genomic_DNA"/>
</dbReference>
<evidence type="ECO:0000313" key="6">
    <source>
        <dbReference type="Proteomes" id="UP000188268"/>
    </source>
</evidence>
<evidence type="ECO:0000313" key="5">
    <source>
        <dbReference type="EMBL" id="OMO52637.1"/>
    </source>
</evidence>
<reference evidence="5 6" key="1">
    <citation type="submission" date="2013-09" db="EMBL/GenBank/DDBJ databases">
        <title>Corchorus capsularis genome sequencing.</title>
        <authorList>
            <person name="Alam M."/>
            <person name="Haque M.S."/>
            <person name="Islam M.S."/>
            <person name="Emdad E.M."/>
            <person name="Islam M.M."/>
            <person name="Ahmed B."/>
            <person name="Halim A."/>
            <person name="Hossen Q.M.M."/>
            <person name="Hossain M.Z."/>
            <person name="Ahmed R."/>
            <person name="Khan M.M."/>
            <person name="Islam R."/>
            <person name="Rashid M.M."/>
            <person name="Khan S.A."/>
            <person name="Rahman M.S."/>
            <person name="Alam M."/>
        </authorList>
    </citation>
    <scope>NUCLEOTIDE SEQUENCE [LARGE SCALE GENOMIC DNA]</scope>
    <source>
        <strain evidence="6">cv. CVL-1</strain>
        <tissue evidence="5">Whole seedling</tissue>
    </source>
</reference>
<organism evidence="5 6">
    <name type="scientific">Corchorus capsularis</name>
    <name type="common">Jute</name>
    <dbReference type="NCBI Taxonomy" id="210143"/>
    <lineage>
        <taxon>Eukaryota</taxon>
        <taxon>Viridiplantae</taxon>
        <taxon>Streptophyta</taxon>
        <taxon>Embryophyta</taxon>
        <taxon>Tracheophyta</taxon>
        <taxon>Spermatophyta</taxon>
        <taxon>Magnoliopsida</taxon>
        <taxon>eudicotyledons</taxon>
        <taxon>Gunneridae</taxon>
        <taxon>Pentapetalae</taxon>
        <taxon>rosids</taxon>
        <taxon>malvids</taxon>
        <taxon>Malvales</taxon>
        <taxon>Malvaceae</taxon>
        <taxon>Grewioideae</taxon>
        <taxon>Apeibeae</taxon>
        <taxon>Corchorus</taxon>
    </lineage>
</organism>
<proteinExistence type="predicted"/>
<dbReference type="AlphaFoldDB" id="A0A1R3G3K2"/>
<dbReference type="Pfam" id="PF20160">
    <property type="entry name" value="C-JID"/>
    <property type="match status" value="1"/>
</dbReference>
<accession>A0A1R3G3K2</accession>
<evidence type="ECO:0000256" key="3">
    <source>
        <dbReference type="SAM" id="MobiDB-lite"/>
    </source>
</evidence>